<feature type="signal peptide" evidence="2">
    <location>
        <begin position="1"/>
        <end position="16"/>
    </location>
</feature>
<feature type="region of interest" description="Disordered" evidence="1">
    <location>
        <begin position="26"/>
        <end position="75"/>
    </location>
</feature>
<dbReference type="AlphaFoldDB" id="A0AA45WJV2"/>
<keyword evidence="4" id="KW-1185">Reference proteome</keyword>
<organism evidence="3 4">
    <name type="scientific">Venenivibrio stagnispumantis</name>
    <dbReference type="NCBI Taxonomy" id="407998"/>
    <lineage>
        <taxon>Bacteria</taxon>
        <taxon>Pseudomonadati</taxon>
        <taxon>Aquificota</taxon>
        <taxon>Aquificia</taxon>
        <taxon>Aquificales</taxon>
        <taxon>Hydrogenothermaceae</taxon>
        <taxon>Venenivibrio</taxon>
    </lineage>
</organism>
<feature type="compositionally biased region" description="Low complexity" evidence="1">
    <location>
        <begin position="26"/>
        <end position="54"/>
    </location>
</feature>
<evidence type="ECO:0000313" key="4">
    <source>
        <dbReference type="Proteomes" id="UP001157947"/>
    </source>
</evidence>
<dbReference type="EMBL" id="FXTX01000003">
    <property type="protein sequence ID" value="SMP04756.1"/>
    <property type="molecule type" value="Genomic_DNA"/>
</dbReference>
<feature type="chain" id="PRO_5041243029" evidence="2">
    <location>
        <begin position="17"/>
        <end position="124"/>
    </location>
</feature>
<proteinExistence type="predicted"/>
<evidence type="ECO:0000256" key="1">
    <source>
        <dbReference type="SAM" id="MobiDB-lite"/>
    </source>
</evidence>
<sequence>MKKIFLLILISSFAIAEELPPLKEVVGQNKEQQQQPQPVQNQNESNQSKNQQSSPEKAVINPPNDNIPKENIEKSIFEPKENTVGYIQTEKGEKYIILESPDGTKLIKVKENPKQLLNKEMKKR</sequence>
<dbReference type="RefSeq" id="WP_265133920.1">
    <property type="nucleotide sequence ID" value="NZ_FXTX01000003.1"/>
</dbReference>
<name>A0AA45WJV2_9AQUI</name>
<evidence type="ECO:0000256" key="2">
    <source>
        <dbReference type="SAM" id="SignalP"/>
    </source>
</evidence>
<comment type="caution">
    <text evidence="3">The sequence shown here is derived from an EMBL/GenBank/DDBJ whole genome shotgun (WGS) entry which is preliminary data.</text>
</comment>
<gene>
    <name evidence="3" type="ORF">SAMN06264868_10336</name>
</gene>
<evidence type="ECO:0000313" key="3">
    <source>
        <dbReference type="EMBL" id="SMP04756.1"/>
    </source>
</evidence>
<protein>
    <submittedName>
        <fullName evidence="3">Uncharacterized protein</fullName>
    </submittedName>
</protein>
<dbReference type="Proteomes" id="UP001157947">
    <property type="component" value="Unassembled WGS sequence"/>
</dbReference>
<keyword evidence="2" id="KW-0732">Signal</keyword>
<accession>A0AA45WJV2</accession>
<reference evidence="3" key="1">
    <citation type="submission" date="2017-05" db="EMBL/GenBank/DDBJ databases">
        <authorList>
            <person name="Varghese N."/>
            <person name="Submissions S."/>
        </authorList>
    </citation>
    <scope>NUCLEOTIDE SEQUENCE</scope>
    <source>
        <strain evidence="3">DSM 18763</strain>
    </source>
</reference>